<dbReference type="RefSeq" id="WP_073119557.1">
    <property type="nucleotide sequence ID" value="NZ_FRAA01000001.1"/>
</dbReference>
<dbReference type="STRING" id="156994.SAMN04488028_101783"/>
<keyword evidence="2" id="KW-1185">Reference proteome</keyword>
<accession>A0A1M6L184</accession>
<dbReference type="AlphaFoldDB" id="A0A1M6L184"/>
<gene>
    <name evidence="1" type="ORF">SAMN04488028_101783</name>
</gene>
<evidence type="ECO:0000313" key="2">
    <source>
        <dbReference type="Proteomes" id="UP000184474"/>
    </source>
</evidence>
<protein>
    <submittedName>
        <fullName evidence="1">Uncharacterized protein</fullName>
    </submittedName>
</protein>
<name>A0A1M6L184_REIAG</name>
<proteinExistence type="predicted"/>
<dbReference type="Proteomes" id="UP000184474">
    <property type="component" value="Unassembled WGS sequence"/>
</dbReference>
<organism evidence="1 2">
    <name type="scientific">Reichenbachiella agariperforans</name>
    <dbReference type="NCBI Taxonomy" id="156994"/>
    <lineage>
        <taxon>Bacteria</taxon>
        <taxon>Pseudomonadati</taxon>
        <taxon>Bacteroidota</taxon>
        <taxon>Cytophagia</taxon>
        <taxon>Cytophagales</taxon>
        <taxon>Reichenbachiellaceae</taxon>
        <taxon>Reichenbachiella</taxon>
    </lineage>
</organism>
<sequence length="260" mass="29790">MAADSLGYLIYKETCANKTAPLELIELLGIGSNGGILLGDRLLDDLYFEEYPLQIDWLKGDLSVYAREPDHLGSGLFEVGKVSTHPFNEKRIVALKQLIAEDVEDGGKRCEVGDSLAIFSEPSLFENVHSLYKAKSFDKALYAALQLKSIYPNNSYLSQMIGQVLWQVALTKKSGEFDRFFNRWTYSYSEELRLVSNLVRNIDSEQAMYLSYHFMKHSGNFEIHDRSHYELLSELCKAMGKKAEHKQLRQRYKVMFSESL</sequence>
<reference evidence="2" key="1">
    <citation type="submission" date="2016-11" db="EMBL/GenBank/DDBJ databases">
        <authorList>
            <person name="Varghese N."/>
            <person name="Submissions S."/>
        </authorList>
    </citation>
    <scope>NUCLEOTIDE SEQUENCE [LARGE SCALE GENOMIC DNA]</scope>
    <source>
        <strain evidence="2">DSM 26134</strain>
    </source>
</reference>
<dbReference type="EMBL" id="FRAA01000001">
    <property type="protein sequence ID" value="SHJ64913.1"/>
    <property type="molecule type" value="Genomic_DNA"/>
</dbReference>
<evidence type="ECO:0000313" key="1">
    <source>
        <dbReference type="EMBL" id="SHJ64913.1"/>
    </source>
</evidence>